<dbReference type="CDD" id="cd09917">
    <property type="entry name" value="F-box_SF"/>
    <property type="match status" value="1"/>
</dbReference>
<organism evidence="3 4">
    <name type="scientific">Orbilia brochopaga</name>
    <dbReference type="NCBI Taxonomy" id="3140254"/>
    <lineage>
        <taxon>Eukaryota</taxon>
        <taxon>Fungi</taxon>
        <taxon>Dikarya</taxon>
        <taxon>Ascomycota</taxon>
        <taxon>Pezizomycotina</taxon>
        <taxon>Orbiliomycetes</taxon>
        <taxon>Orbiliales</taxon>
        <taxon>Orbiliaceae</taxon>
        <taxon>Orbilia</taxon>
    </lineage>
</organism>
<dbReference type="PROSITE" id="PS50181">
    <property type="entry name" value="FBOX"/>
    <property type="match status" value="1"/>
</dbReference>
<keyword evidence="1" id="KW-0812">Transmembrane</keyword>
<dbReference type="Pfam" id="PF00646">
    <property type="entry name" value="F-box"/>
    <property type="match status" value="1"/>
</dbReference>
<comment type="caution">
    <text evidence="3">The sequence shown here is derived from an EMBL/GenBank/DDBJ whole genome shotgun (WGS) entry which is preliminary data.</text>
</comment>
<dbReference type="InterPro" id="IPR036047">
    <property type="entry name" value="F-box-like_dom_sf"/>
</dbReference>
<name>A0AAV9UZD7_9PEZI</name>
<evidence type="ECO:0000259" key="2">
    <source>
        <dbReference type="PROSITE" id="PS50181"/>
    </source>
</evidence>
<feature type="domain" description="F-box" evidence="2">
    <location>
        <begin position="1"/>
        <end position="50"/>
    </location>
</feature>
<keyword evidence="1" id="KW-1133">Transmembrane helix</keyword>
<gene>
    <name evidence="3" type="ORF">TWF696_004894</name>
</gene>
<protein>
    <recommendedName>
        <fullName evidence="2">F-box domain-containing protein</fullName>
    </recommendedName>
</protein>
<dbReference type="Gene3D" id="1.20.1280.50">
    <property type="match status" value="1"/>
</dbReference>
<dbReference type="InterPro" id="IPR001810">
    <property type="entry name" value="F-box_dom"/>
</dbReference>
<keyword evidence="4" id="KW-1185">Reference proteome</keyword>
<dbReference type="SMART" id="SM00256">
    <property type="entry name" value="FBOX"/>
    <property type="match status" value="1"/>
</dbReference>
<reference evidence="3 4" key="1">
    <citation type="submission" date="2019-10" db="EMBL/GenBank/DDBJ databases">
        <authorList>
            <person name="Palmer J.M."/>
        </authorList>
    </citation>
    <scope>NUCLEOTIDE SEQUENCE [LARGE SCALE GENOMIC DNA]</scope>
    <source>
        <strain evidence="3 4">TWF696</strain>
    </source>
</reference>
<evidence type="ECO:0000313" key="3">
    <source>
        <dbReference type="EMBL" id="KAK6352893.1"/>
    </source>
</evidence>
<feature type="transmembrane region" description="Helical" evidence="1">
    <location>
        <begin position="350"/>
        <end position="370"/>
    </location>
</feature>
<dbReference type="EMBL" id="JAVHNQ010000003">
    <property type="protein sequence ID" value="KAK6352893.1"/>
    <property type="molecule type" value="Genomic_DNA"/>
</dbReference>
<evidence type="ECO:0000313" key="4">
    <source>
        <dbReference type="Proteomes" id="UP001375240"/>
    </source>
</evidence>
<evidence type="ECO:0000256" key="1">
    <source>
        <dbReference type="SAM" id="Phobius"/>
    </source>
</evidence>
<accession>A0AAV9UZD7</accession>
<keyword evidence="1" id="KW-0472">Membrane</keyword>
<sequence>MASLTSLTTELLNDILLELSPVEILKVRGVCKRWNELIDTSPSIKVYTQTGIRFNASDQYTGKASKLLFTPMARDVLHTLWQRIEPLVSPQNGYKPPYKFNRLVTKRFNTRLAASPSPTSSLFPGSLDAFLAALYTEFLPICKRTVLSYPVDRRVCGTVRAINEIELTTDITFPDSSTPPMVDLLRKILNHISKNRPLPPGNVGLPRSPSFFIPTTPTPWSQLVIDLSDCNMKEAQDKQDKQWLMRLRAHRPLASHMHSLALMTAYMDIFMLVGLRATGSWIEFNVGSPPALIPIEREILLRQGLFDRIYQEAARPTCRNWVHCLVRRFLSLLPSSGRTRLRCICFRRRVWRTIHVVVVLFIFFCHAMSIKRVRVYFFGPRDPPILVATGDSASNSDSDHRISDETLKDMCMVVVIVAEIIKIATLIPL</sequence>
<dbReference type="SUPFAM" id="SSF81383">
    <property type="entry name" value="F-box domain"/>
    <property type="match status" value="1"/>
</dbReference>
<dbReference type="AlphaFoldDB" id="A0AAV9UZD7"/>
<dbReference type="Proteomes" id="UP001375240">
    <property type="component" value="Unassembled WGS sequence"/>
</dbReference>
<proteinExistence type="predicted"/>